<feature type="transmembrane region" description="Helical" evidence="6">
    <location>
        <begin position="26"/>
        <end position="50"/>
    </location>
</feature>
<feature type="transmembrane region" description="Helical" evidence="6">
    <location>
        <begin position="399"/>
        <end position="421"/>
    </location>
</feature>
<evidence type="ECO:0000313" key="8">
    <source>
        <dbReference type="EMBL" id="KTC92617.1"/>
    </source>
</evidence>
<dbReference type="GO" id="GO:0022857">
    <property type="term" value="F:transmembrane transporter activity"/>
    <property type="evidence" value="ECO:0007669"/>
    <property type="project" value="InterPro"/>
</dbReference>
<protein>
    <submittedName>
        <fullName evidence="8">Transporter of the major facilitator superfamily (MFS)</fullName>
    </submittedName>
</protein>
<feature type="transmembrane region" description="Helical" evidence="6">
    <location>
        <begin position="314"/>
        <end position="332"/>
    </location>
</feature>
<comment type="caution">
    <text evidence="8">The sequence shown here is derived from an EMBL/GenBank/DDBJ whole genome shotgun (WGS) entry which is preliminary data.</text>
</comment>
<dbReference type="STRING" id="1212489.Ldro_0607"/>
<evidence type="ECO:0000256" key="5">
    <source>
        <dbReference type="ARBA" id="ARBA00023136"/>
    </source>
</evidence>
<dbReference type="AlphaFoldDB" id="A0A0W0TAN8"/>
<dbReference type="Proteomes" id="UP000054736">
    <property type="component" value="Unassembled WGS sequence"/>
</dbReference>
<keyword evidence="9" id="KW-1185">Reference proteome</keyword>
<dbReference type="SUPFAM" id="SSF103473">
    <property type="entry name" value="MFS general substrate transporter"/>
    <property type="match status" value="1"/>
</dbReference>
<dbReference type="PATRIC" id="fig|1212489.4.peg.631"/>
<dbReference type="PANTHER" id="PTHR23504:SF15">
    <property type="entry name" value="MAJOR FACILITATOR SUPERFAMILY (MFS) PROFILE DOMAIN-CONTAINING PROTEIN"/>
    <property type="match status" value="1"/>
</dbReference>
<feature type="transmembrane region" description="Helical" evidence="6">
    <location>
        <begin position="280"/>
        <end position="302"/>
    </location>
</feature>
<dbReference type="InterPro" id="IPR011701">
    <property type="entry name" value="MFS"/>
</dbReference>
<feature type="transmembrane region" description="Helical" evidence="6">
    <location>
        <begin position="338"/>
        <end position="360"/>
    </location>
</feature>
<accession>A0A0W0TAN8</accession>
<evidence type="ECO:0000256" key="1">
    <source>
        <dbReference type="ARBA" id="ARBA00004141"/>
    </source>
</evidence>
<reference evidence="8 9" key="1">
    <citation type="submission" date="2015-11" db="EMBL/GenBank/DDBJ databases">
        <title>Genomic analysis of 38 Legionella species identifies large and diverse effector repertoires.</title>
        <authorList>
            <person name="Burstein D."/>
            <person name="Amaro F."/>
            <person name="Zusman T."/>
            <person name="Lifshitz Z."/>
            <person name="Cohen O."/>
            <person name="Gilbert J.A."/>
            <person name="Pupko T."/>
            <person name="Shuman H.A."/>
            <person name="Segal G."/>
        </authorList>
    </citation>
    <scope>NUCLEOTIDE SEQUENCE [LARGE SCALE GENOMIC DNA]</scope>
    <source>
        <strain evidence="8 9">ATCC 700990</strain>
    </source>
</reference>
<evidence type="ECO:0000256" key="4">
    <source>
        <dbReference type="ARBA" id="ARBA00022989"/>
    </source>
</evidence>
<feature type="transmembrane region" description="Helical" evidence="6">
    <location>
        <begin position="163"/>
        <end position="189"/>
    </location>
</feature>
<name>A0A0W0TAN8_9GAMM</name>
<keyword evidence="4 6" id="KW-1133">Transmembrane helix</keyword>
<dbReference type="GO" id="GO:0016020">
    <property type="term" value="C:membrane"/>
    <property type="evidence" value="ECO:0007669"/>
    <property type="project" value="UniProtKB-SubCell"/>
</dbReference>
<dbReference type="PROSITE" id="PS50850">
    <property type="entry name" value="MFS"/>
    <property type="match status" value="1"/>
</dbReference>
<keyword evidence="3 6" id="KW-0812">Transmembrane</keyword>
<dbReference type="Pfam" id="PF07690">
    <property type="entry name" value="MFS_1"/>
    <property type="match status" value="1"/>
</dbReference>
<dbReference type="PANTHER" id="PTHR23504">
    <property type="entry name" value="MAJOR FACILITATOR SUPERFAMILY DOMAIN-CONTAINING PROTEIN 10"/>
    <property type="match status" value="1"/>
</dbReference>
<comment type="subcellular location">
    <subcellularLocation>
        <location evidence="1">Membrane</location>
        <topology evidence="1">Multi-pass membrane protein</topology>
    </subcellularLocation>
</comment>
<feature type="transmembrane region" description="Helical" evidence="6">
    <location>
        <begin position="195"/>
        <end position="217"/>
    </location>
</feature>
<feature type="transmembrane region" description="Helical" evidence="6">
    <location>
        <begin position="70"/>
        <end position="90"/>
    </location>
</feature>
<feature type="transmembrane region" description="Helical" evidence="6">
    <location>
        <begin position="127"/>
        <end position="151"/>
    </location>
</feature>
<dbReference type="Gene3D" id="1.20.1250.20">
    <property type="entry name" value="MFS general substrate transporter like domains"/>
    <property type="match status" value="1"/>
</dbReference>
<dbReference type="InterPro" id="IPR020846">
    <property type="entry name" value="MFS_dom"/>
</dbReference>
<feature type="transmembrane region" description="Helical" evidence="6">
    <location>
        <begin position="251"/>
        <end position="274"/>
    </location>
</feature>
<evidence type="ECO:0000256" key="2">
    <source>
        <dbReference type="ARBA" id="ARBA00022448"/>
    </source>
</evidence>
<keyword evidence="2" id="KW-0813">Transport</keyword>
<organism evidence="8 9">
    <name type="scientific">Legionella drozanskii LLAP-1</name>
    <dbReference type="NCBI Taxonomy" id="1212489"/>
    <lineage>
        <taxon>Bacteria</taxon>
        <taxon>Pseudomonadati</taxon>
        <taxon>Pseudomonadota</taxon>
        <taxon>Gammaproteobacteria</taxon>
        <taxon>Legionellales</taxon>
        <taxon>Legionellaceae</taxon>
        <taxon>Legionella</taxon>
    </lineage>
</organism>
<proteinExistence type="predicted"/>
<gene>
    <name evidence="8" type="ORF">Ldro_0607</name>
</gene>
<keyword evidence="5 6" id="KW-0472">Membrane</keyword>
<evidence type="ECO:0000259" key="7">
    <source>
        <dbReference type="PROSITE" id="PS50850"/>
    </source>
</evidence>
<evidence type="ECO:0000256" key="6">
    <source>
        <dbReference type="SAM" id="Phobius"/>
    </source>
</evidence>
<evidence type="ECO:0000313" key="9">
    <source>
        <dbReference type="Proteomes" id="UP000054736"/>
    </source>
</evidence>
<sequence>MHFEITKGLNMTTTGIQSIKADKVSLLALFLTIFVDASGMALVYPVLTPLFVHNTTHLFDPAVSADFRNFMYGFVLAIYPIMMFIGSPILGALSDKHGRRSILITCITGNFIGLLVMGMGVTMNNVALIFLGRIISGITAASLPVSQAAIIDLSTEQTKARNISLITAANSIGFIVGPIITGVLSYPIFGVTLGLSAPFYFAALLPAVTLFFLVFYFKETYPGNKGMKLNMLSAFQSIFSAFRNKNTMTPLWILTGFLIGYYIFFNYMSMFALLQFGYDQLMVSVLLCCFSVTFASSFLFMIPFLTSKFSLNKCLLISVAPQFMCILALIMFTKVSVLWAVAVIMAIFVPCSYVALLSILSNKTEVEFQGRIMGVSSSVNSFAWGFAPLLTALLQPNSLLLPLMSSTVILLATLFISIRYVRGSNSIGIIETRLCEE</sequence>
<evidence type="ECO:0000256" key="3">
    <source>
        <dbReference type="ARBA" id="ARBA00022692"/>
    </source>
</evidence>
<dbReference type="InterPro" id="IPR036259">
    <property type="entry name" value="MFS_trans_sf"/>
</dbReference>
<dbReference type="EMBL" id="LNXY01000004">
    <property type="protein sequence ID" value="KTC92617.1"/>
    <property type="molecule type" value="Genomic_DNA"/>
</dbReference>
<dbReference type="OrthoDB" id="9764259at2"/>
<feature type="domain" description="Major facilitator superfamily (MFS) profile" evidence="7">
    <location>
        <begin position="25"/>
        <end position="424"/>
    </location>
</feature>
<feature type="transmembrane region" description="Helical" evidence="6">
    <location>
        <begin position="372"/>
        <end position="393"/>
    </location>
</feature>
<feature type="transmembrane region" description="Helical" evidence="6">
    <location>
        <begin position="102"/>
        <end position="121"/>
    </location>
</feature>